<organism evidence="3 4">
    <name type="scientific">Corynebacterium mastitidis</name>
    <dbReference type="NCBI Taxonomy" id="161890"/>
    <lineage>
        <taxon>Bacteria</taxon>
        <taxon>Bacillati</taxon>
        <taxon>Actinomycetota</taxon>
        <taxon>Actinomycetes</taxon>
        <taxon>Mycobacteriales</taxon>
        <taxon>Corynebacteriaceae</taxon>
        <taxon>Corynebacterium</taxon>
    </lineage>
</organism>
<dbReference type="AlphaFoldDB" id="A0A2N0X8V3"/>
<dbReference type="RefSeq" id="WP_101173267.1">
    <property type="nucleotide sequence ID" value="NZ_JAKRKB010000001.1"/>
</dbReference>
<dbReference type="InterPro" id="IPR029063">
    <property type="entry name" value="SAM-dependent_MTases_sf"/>
</dbReference>
<evidence type="ECO:0000256" key="1">
    <source>
        <dbReference type="SAM" id="MobiDB-lite"/>
    </source>
</evidence>
<dbReference type="CDD" id="cd02440">
    <property type="entry name" value="AdoMet_MTases"/>
    <property type="match status" value="1"/>
</dbReference>
<evidence type="ECO:0000259" key="2">
    <source>
        <dbReference type="Pfam" id="PF13649"/>
    </source>
</evidence>
<keyword evidence="3" id="KW-0808">Transferase</keyword>
<sequence>MTAPRASRPGGSHDATAADKGPGGTSNADAAVSAYSRRAGEYVAALGHHGATAAPDRAFLRRWCSTADGPLVDLGCGPGHWTALLHDLRARATGGHNNASEVFGLDPVPEFVAHARAAYPGIRYEVGDDAHLPRDCGGVLAWYSLIHLPPPRLGLALARIARALRPGGSVAMGFFEAPILSPFDHAIAAAWRWPLGAISEALAAAGLRVEYAETRRDPGSRPHAALVARRPPG</sequence>
<keyword evidence="3" id="KW-0489">Methyltransferase</keyword>
<dbReference type="SUPFAM" id="SSF53335">
    <property type="entry name" value="S-adenosyl-L-methionine-dependent methyltransferases"/>
    <property type="match status" value="1"/>
</dbReference>
<dbReference type="Gene3D" id="3.40.50.150">
    <property type="entry name" value="Vaccinia Virus protein VP39"/>
    <property type="match status" value="1"/>
</dbReference>
<evidence type="ECO:0000313" key="3">
    <source>
        <dbReference type="EMBL" id="PKF69107.1"/>
    </source>
</evidence>
<dbReference type="GO" id="GO:0008168">
    <property type="term" value="F:methyltransferase activity"/>
    <property type="evidence" value="ECO:0007669"/>
    <property type="project" value="UniProtKB-KW"/>
</dbReference>
<dbReference type="STRING" id="1121365.GCA_000375365_00014"/>
<comment type="caution">
    <text evidence="3">The sequence shown here is derived from an EMBL/GenBank/DDBJ whole genome shotgun (WGS) entry which is preliminary data.</text>
</comment>
<accession>A0A2N0X8V3</accession>
<reference evidence="3 4" key="1">
    <citation type="submission" date="2017-12" db="EMBL/GenBank/DDBJ databases">
        <title>Corynebacterium mastitidis 16-1433 Genome.</title>
        <authorList>
            <person name="Gulvik C.A."/>
        </authorList>
    </citation>
    <scope>NUCLEOTIDE SEQUENCE [LARGE SCALE GENOMIC DNA]</scope>
    <source>
        <strain evidence="3 4">16-1433</strain>
    </source>
</reference>
<dbReference type="OrthoDB" id="9805171at2"/>
<gene>
    <name evidence="3" type="ORF">CXB45_03805</name>
</gene>
<evidence type="ECO:0000313" key="4">
    <source>
        <dbReference type="Proteomes" id="UP000233249"/>
    </source>
</evidence>
<feature type="domain" description="Methyltransferase" evidence="2">
    <location>
        <begin position="72"/>
        <end position="168"/>
    </location>
</feature>
<dbReference type="EMBL" id="PJAF01000007">
    <property type="protein sequence ID" value="PKF69107.1"/>
    <property type="molecule type" value="Genomic_DNA"/>
</dbReference>
<proteinExistence type="predicted"/>
<dbReference type="GO" id="GO:0032259">
    <property type="term" value="P:methylation"/>
    <property type="evidence" value="ECO:0007669"/>
    <property type="project" value="UniProtKB-KW"/>
</dbReference>
<dbReference type="Proteomes" id="UP000233249">
    <property type="component" value="Unassembled WGS sequence"/>
</dbReference>
<dbReference type="Pfam" id="PF13649">
    <property type="entry name" value="Methyltransf_25"/>
    <property type="match status" value="1"/>
</dbReference>
<dbReference type="InterPro" id="IPR041698">
    <property type="entry name" value="Methyltransf_25"/>
</dbReference>
<protein>
    <submittedName>
        <fullName evidence="3">SAM-dependent methyltransferase</fullName>
    </submittedName>
</protein>
<feature type="region of interest" description="Disordered" evidence="1">
    <location>
        <begin position="1"/>
        <end position="29"/>
    </location>
</feature>
<name>A0A2N0X8V3_9CORY</name>